<organism evidence="8 9">
    <name type="scientific">Sphagnum troendelagicum</name>
    <dbReference type="NCBI Taxonomy" id="128251"/>
    <lineage>
        <taxon>Eukaryota</taxon>
        <taxon>Viridiplantae</taxon>
        <taxon>Streptophyta</taxon>
        <taxon>Embryophyta</taxon>
        <taxon>Bryophyta</taxon>
        <taxon>Sphagnophytina</taxon>
        <taxon>Sphagnopsida</taxon>
        <taxon>Sphagnales</taxon>
        <taxon>Sphagnaceae</taxon>
        <taxon>Sphagnum</taxon>
    </lineage>
</organism>
<sequence>MAVAHVFVSCCYSAVNQSFTLTRKQARITPGKLIPDLQLSAPRGENHGRIGTCYGLGRRTSNRITCRLFCAGVPSPQVLVRFNLTSGLFAARQKLEVFHGHLQRDATVSGNALSEGSSPRQKGDVVGPAFGDGGDGGDGEGGDGKEDLGSSESRNGLGKYDDNVDLQEKKDGSGWLPEWINLSSEDSKTILVAFAASLLFRWFVAEPRYIPSLSMYPTFEVGDRILAEKVSYYFRKPTVNDIVIFKAPESLQERGYAAGEVFVKRIVAQAGDRVEVHEGKVYVNGQVKSEDFIAEPPVYDMKPTYVPEGHVFVMGDNRNNSYDSHMWGPLPLKNILGRSVMRYWPPTRLGSTILDNEEINLAKPVFPFLPATDAPKP</sequence>
<dbReference type="NCBIfam" id="TIGR02227">
    <property type="entry name" value="sigpep_I_bact"/>
    <property type="match status" value="1"/>
</dbReference>
<dbReference type="PROSITE" id="PS00761">
    <property type="entry name" value="SPASE_I_3"/>
    <property type="match status" value="1"/>
</dbReference>
<dbReference type="EC" id="3.4.21.89" evidence="3"/>
<keyword evidence="9" id="KW-1185">Reference proteome</keyword>
<feature type="region of interest" description="Disordered" evidence="6">
    <location>
        <begin position="109"/>
        <end position="165"/>
    </location>
</feature>
<gene>
    <name evidence="8" type="ORF">CSSPTR1EN2_LOCUS1214</name>
</gene>
<dbReference type="InterPro" id="IPR019756">
    <property type="entry name" value="Pept_S26A_signal_pept_1_Ser-AS"/>
</dbReference>
<keyword evidence="5" id="KW-0378">Hydrolase</keyword>
<dbReference type="InterPro" id="IPR036286">
    <property type="entry name" value="LexA/Signal_pep-like_sf"/>
</dbReference>
<dbReference type="PANTHER" id="PTHR43390">
    <property type="entry name" value="SIGNAL PEPTIDASE I"/>
    <property type="match status" value="1"/>
</dbReference>
<evidence type="ECO:0000256" key="3">
    <source>
        <dbReference type="ARBA" id="ARBA00013208"/>
    </source>
</evidence>
<dbReference type="Pfam" id="PF10502">
    <property type="entry name" value="Peptidase_S26"/>
    <property type="match status" value="1"/>
</dbReference>
<protein>
    <recommendedName>
        <fullName evidence="3">signal peptidase I</fullName>
        <ecNumber evidence="3">3.4.21.89</ecNumber>
    </recommendedName>
</protein>
<proteinExistence type="inferred from homology"/>
<name>A0ABP0TBA8_9BRYO</name>
<dbReference type="PANTHER" id="PTHR43390:SF1">
    <property type="entry name" value="CHLOROPLAST PROCESSING PEPTIDASE"/>
    <property type="match status" value="1"/>
</dbReference>
<comment type="catalytic activity">
    <reaction evidence="1">
        <text>Cleavage of hydrophobic, N-terminal signal or leader sequences from secreted and periplasmic proteins.</text>
        <dbReference type="EC" id="3.4.21.89"/>
    </reaction>
</comment>
<evidence type="ECO:0000259" key="7">
    <source>
        <dbReference type="Pfam" id="PF10502"/>
    </source>
</evidence>
<dbReference type="InterPro" id="IPR019533">
    <property type="entry name" value="Peptidase_S26"/>
</dbReference>
<accession>A0ABP0TBA8</accession>
<dbReference type="Gene3D" id="2.10.109.10">
    <property type="entry name" value="Umud Fragment, subunit A"/>
    <property type="match status" value="1"/>
</dbReference>
<comment type="similarity">
    <text evidence="2">Belongs to the peptidase S26 family.</text>
</comment>
<dbReference type="PROSITE" id="PS00501">
    <property type="entry name" value="SPASE_I_1"/>
    <property type="match status" value="1"/>
</dbReference>
<dbReference type="EMBL" id="OZ019893">
    <property type="protein sequence ID" value="CAK9191085.1"/>
    <property type="molecule type" value="Genomic_DNA"/>
</dbReference>
<dbReference type="Proteomes" id="UP001497512">
    <property type="component" value="Chromosome 1"/>
</dbReference>
<evidence type="ECO:0000313" key="9">
    <source>
        <dbReference type="Proteomes" id="UP001497512"/>
    </source>
</evidence>
<dbReference type="CDD" id="cd06530">
    <property type="entry name" value="S26_SPase_I"/>
    <property type="match status" value="1"/>
</dbReference>
<reference evidence="8 9" key="1">
    <citation type="submission" date="2024-02" db="EMBL/GenBank/DDBJ databases">
        <authorList>
            <consortium name="ELIXIR-Norway"/>
            <consortium name="Elixir Norway"/>
        </authorList>
    </citation>
    <scope>NUCLEOTIDE SEQUENCE [LARGE SCALE GENOMIC DNA]</scope>
</reference>
<feature type="domain" description="Peptidase S26" evidence="7">
    <location>
        <begin position="188"/>
        <end position="344"/>
    </location>
</feature>
<dbReference type="InterPro" id="IPR000223">
    <property type="entry name" value="Pept_S26A_signal_pept_1"/>
</dbReference>
<evidence type="ECO:0000256" key="1">
    <source>
        <dbReference type="ARBA" id="ARBA00000677"/>
    </source>
</evidence>
<evidence type="ECO:0000256" key="6">
    <source>
        <dbReference type="SAM" id="MobiDB-lite"/>
    </source>
</evidence>
<evidence type="ECO:0000313" key="8">
    <source>
        <dbReference type="EMBL" id="CAK9191085.1"/>
    </source>
</evidence>
<dbReference type="SUPFAM" id="SSF51306">
    <property type="entry name" value="LexA/Signal peptidase"/>
    <property type="match status" value="1"/>
</dbReference>
<evidence type="ECO:0000256" key="2">
    <source>
        <dbReference type="ARBA" id="ARBA00009370"/>
    </source>
</evidence>
<evidence type="ECO:0000256" key="4">
    <source>
        <dbReference type="ARBA" id="ARBA00022670"/>
    </source>
</evidence>
<dbReference type="InterPro" id="IPR019758">
    <property type="entry name" value="Pept_S26A_signal_pept_1_CS"/>
</dbReference>
<evidence type="ECO:0000256" key="5">
    <source>
        <dbReference type="ARBA" id="ARBA00022801"/>
    </source>
</evidence>
<keyword evidence="4" id="KW-0645">Protease</keyword>
<feature type="compositionally biased region" description="Polar residues" evidence="6">
    <location>
        <begin position="109"/>
        <end position="120"/>
    </location>
</feature>
<dbReference type="PRINTS" id="PR00727">
    <property type="entry name" value="LEADERPTASE"/>
</dbReference>